<organism evidence="2 3">
    <name type="scientific">Nocardioides marinisabuli</name>
    <dbReference type="NCBI Taxonomy" id="419476"/>
    <lineage>
        <taxon>Bacteria</taxon>
        <taxon>Bacillati</taxon>
        <taxon>Actinomycetota</taxon>
        <taxon>Actinomycetes</taxon>
        <taxon>Propionibacteriales</taxon>
        <taxon>Nocardioidaceae</taxon>
        <taxon>Nocardioides</taxon>
    </lineage>
</organism>
<evidence type="ECO:0008006" key="4">
    <source>
        <dbReference type="Google" id="ProtNLM"/>
    </source>
</evidence>
<feature type="region of interest" description="Disordered" evidence="1">
    <location>
        <begin position="1"/>
        <end position="30"/>
    </location>
</feature>
<dbReference type="RefSeq" id="WP_338088077.1">
    <property type="nucleotide sequence ID" value="NZ_JACCBE010000001.1"/>
</dbReference>
<keyword evidence="3" id="KW-1185">Reference proteome</keyword>
<name>A0A7Y9JQC5_9ACTN</name>
<protein>
    <recommendedName>
        <fullName evidence="4">Nucleotidyl transferase AbiEii/AbiGii toxin family protein</fullName>
    </recommendedName>
</protein>
<dbReference type="EMBL" id="JACCBE010000001">
    <property type="protein sequence ID" value="NYD57310.1"/>
    <property type="molecule type" value="Genomic_DNA"/>
</dbReference>
<evidence type="ECO:0000256" key="1">
    <source>
        <dbReference type="SAM" id="MobiDB-lite"/>
    </source>
</evidence>
<comment type="caution">
    <text evidence="2">The sequence shown here is derived from an EMBL/GenBank/DDBJ whole genome shotgun (WGS) entry which is preliminary data.</text>
</comment>
<proteinExistence type="predicted"/>
<feature type="compositionally biased region" description="Low complexity" evidence="1">
    <location>
        <begin position="1"/>
        <end position="16"/>
    </location>
</feature>
<dbReference type="AlphaFoldDB" id="A0A7Y9JQC5"/>
<evidence type="ECO:0000313" key="2">
    <source>
        <dbReference type="EMBL" id="NYD57310.1"/>
    </source>
</evidence>
<feature type="region of interest" description="Disordered" evidence="1">
    <location>
        <begin position="136"/>
        <end position="161"/>
    </location>
</feature>
<accession>A0A7Y9JQC5</accession>
<gene>
    <name evidence="2" type="ORF">BKA08_001548</name>
</gene>
<sequence>MAWGSTTCSAGSSCSARMTASDQPGAVERPTIDVATPIGGWPDPRPNVAEIAAVLPSDKWTLVGGLMTQLHSIHRNLGIVRPTNDVDIVLHIETTRGIAAETADALRSLGYSLRPAVDPRDNTAHRFYRGTSKVDLVAGHPDEGSEGQQHEQEEQEGEQQEEVVDVLVADHHAPRVTQRLEGRDMVRIEGGTQALRRTVYARLEIEPGALTTVSVPGPFGALVLKAAAHTADTRDRDRHLRDAVVLLACIDDPFAERDGFTGSDRSRIQTLRTRLTPDELSWTALSGQDLVDARTALEILADEN</sequence>
<evidence type="ECO:0000313" key="3">
    <source>
        <dbReference type="Proteomes" id="UP000516957"/>
    </source>
</evidence>
<feature type="compositionally biased region" description="Basic and acidic residues" evidence="1">
    <location>
        <begin position="140"/>
        <end position="152"/>
    </location>
</feature>
<reference evidence="2 3" key="1">
    <citation type="submission" date="2020-07" db="EMBL/GenBank/DDBJ databases">
        <title>Sequencing the genomes of 1000 actinobacteria strains.</title>
        <authorList>
            <person name="Klenk H.-P."/>
        </authorList>
    </citation>
    <scope>NUCLEOTIDE SEQUENCE [LARGE SCALE GENOMIC DNA]</scope>
    <source>
        <strain evidence="2 3">DSM 18965</strain>
    </source>
</reference>
<dbReference type="Proteomes" id="UP000516957">
    <property type="component" value="Unassembled WGS sequence"/>
</dbReference>